<dbReference type="Gene3D" id="2.40.160.50">
    <property type="entry name" value="membrane protein fhac: a member of the omp85/tpsb transporter family"/>
    <property type="match status" value="1"/>
</dbReference>
<dbReference type="STRING" id="651182.TOL2_C20020"/>
<sequence>MNKSILRKTAIVIVLFSLLFSGDLFAETDIKLAIVPFSFDAGQPDNQLDTKIPTKIPLMISKNLELEGITVIFSKIQPDIQTDINQWTFSQFRKHGIELGVDYILTGSVFMAGDSVSIDSNLVNIYKEDSSFPLYADADTLENLFSAVSKISKEIIGEIYHKKIITDIVVTGNKRVETDAIMRIIDSRAGDIIKPDKISKDLRKIYEMGYFDNVVVKKQSLDNGVKLVFELTEKPTVRKLKFKDNTVYEDEELADSVDTKTGSILNIHKLNSDVNRMRLMYTEKNYQNCSVSYEIVPLEHSQADIVFIFNEGKQIKVEKITFEGNNYFSDKKIKKAMETSEKGFFSFFTSSGDLNETEVQNDVIRIESLYKNNGFIDTKVSDPVIDVGEKSISIYFKIEEGMQYKIKTIDIAGDLIVAKEELLEDIQSKETQLYNRETIRKDILTISDYYANKGFANANINPLVDKDDQEKMMSVTFSIDKGEPVFFNRINISGNLKTRDKVIRREIKIIEQDLYSKENIQKSFKNLNRLNYFDEIDVKPVKTVDENKMDLDVRVVEKETGTFSIGGGVSSTEGGFLSGSIQERNLFGKGQTLKIGVQLSEESVLYDISFFEPYIMDTAVSGGVQLYKEDKEYDYYDKEALGMTLKLGYRLFDYTTIGINYNIEDFEITEVQVADTNMTPGSFLTSSIKPFLQYDSRDDFFLPTEGSKHKLSIEYAGEFLGGDIDYTKYLVETGIFFPLFWKFTGALHAEAGYLDDRTSDDIDIDFTKFYLGGMNSVRGFDKFDINASQAGEKDRGGEKYLQFNAEVTFPLTEKYKVAVVFFYDRGDVYRTSEDFDLGDQFSSFGTGMRWNSPIGPLRVEYAWVIDGKNVKNSGDGQFEFSVGASF</sequence>
<evidence type="ECO:0000256" key="2">
    <source>
        <dbReference type="ARBA" id="ARBA00022452"/>
    </source>
</evidence>
<dbReference type="InterPro" id="IPR034746">
    <property type="entry name" value="POTRA"/>
</dbReference>
<evidence type="ECO:0000256" key="1">
    <source>
        <dbReference type="ARBA" id="ARBA00004370"/>
    </source>
</evidence>
<evidence type="ECO:0000256" key="7">
    <source>
        <dbReference type="ARBA" id="ARBA00023237"/>
    </source>
</evidence>
<evidence type="ECO:0000256" key="4">
    <source>
        <dbReference type="ARBA" id="ARBA00022729"/>
    </source>
</evidence>
<dbReference type="NCBIfam" id="TIGR03303">
    <property type="entry name" value="OM_YaeT"/>
    <property type="match status" value="1"/>
</dbReference>
<dbReference type="RefSeq" id="WP_014957496.1">
    <property type="nucleotide sequence ID" value="NC_018645.1"/>
</dbReference>
<dbReference type="OrthoDB" id="9803054at2"/>
<dbReference type="Pfam" id="PF01103">
    <property type="entry name" value="Omp85"/>
    <property type="match status" value="1"/>
</dbReference>
<dbReference type="HOGENOM" id="CLU_007664_1_1_7"/>
<dbReference type="PANTHER" id="PTHR12815">
    <property type="entry name" value="SORTING AND ASSEMBLY MACHINERY SAMM50 PROTEIN FAMILY MEMBER"/>
    <property type="match status" value="1"/>
</dbReference>
<dbReference type="GO" id="GO:0009279">
    <property type="term" value="C:cell outer membrane"/>
    <property type="evidence" value="ECO:0007669"/>
    <property type="project" value="UniProtKB-UniRule"/>
</dbReference>
<dbReference type="InterPro" id="IPR023707">
    <property type="entry name" value="OM_assembly_BamA"/>
</dbReference>
<protein>
    <recommendedName>
        <fullName evidence="8">Outer membrane protein assembly factor BamA</fullName>
    </recommendedName>
</protein>
<evidence type="ECO:0000256" key="3">
    <source>
        <dbReference type="ARBA" id="ARBA00022692"/>
    </source>
</evidence>
<evidence type="ECO:0000313" key="11">
    <source>
        <dbReference type="Proteomes" id="UP000007347"/>
    </source>
</evidence>
<name>K0NJV2_DESTT</name>
<keyword evidence="2" id="KW-1134">Transmembrane beta strand</keyword>
<gene>
    <name evidence="10" type="primary">yaeT</name>
    <name evidence="10" type="ordered locus">TOL2_C20020</name>
</gene>
<proteinExistence type="predicted"/>
<dbReference type="PIRSF" id="PIRSF006076">
    <property type="entry name" value="OM_assembly_OMP85"/>
    <property type="match status" value="1"/>
</dbReference>
<feature type="domain" description="POTRA" evidence="9">
    <location>
        <begin position="485"/>
        <end position="558"/>
    </location>
</feature>
<evidence type="ECO:0000256" key="6">
    <source>
        <dbReference type="ARBA" id="ARBA00023136"/>
    </source>
</evidence>
<dbReference type="Gene3D" id="3.10.20.310">
    <property type="entry name" value="membrane protein fhac"/>
    <property type="match status" value="5"/>
</dbReference>
<reference evidence="10 11" key="1">
    <citation type="journal article" date="2013" name="Environ. Microbiol.">
        <title>Complete genome, catabolic sub-proteomes and key-metabolites of Desulfobacula toluolica Tol2, a marine, aromatic compound-degrading, sulfate-reducing bacterium.</title>
        <authorList>
            <person name="Wohlbrand L."/>
            <person name="Jacob J.H."/>
            <person name="Kube M."/>
            <person name="Mussmann M."/>
            <person name="Jarling R."/>
            <person name="Beck A."/>
            <person name="Amann R."/>
            <person name="Wilkes H."/>
            <person name="Reinhardt R."/>
            <person name="Rabus R."/>
        </authorList>
    </citation>
    <scope>NUCLEOTIDE SEQUENCE [LARGE SCALE GENOMIC DNA]</scope>
    <source>
        <strain evidence="11">DSM 7467 / Tol2</strain>
    </source>
</reference>
<dbReference type="InterPro" id="IPR039910">
    <property type="entry name" value="D15-like"/>
</dbReference>
<keyword evidence="4" id="KW-0732">Signal</keyword>
<organism evidence="10 11">
    <name type="scientific">Desulfobacula toluolica (strain DSM 7467 / Tol2)</name>
    <dbReference type="NCBI Taxonomy" id="651182"/>
    <lineage>
        <taxon>Bacteria</taxon>
        <taxon>Pseudomonadati</taxon>
        <taxon>Thermodesulfobacteriota</taxon>
        <taxon>Desulfobacteria</taxon>
        <taxon>Desulfobacterales</taxon>
        <taxon>Desulfobacteraceae</taxon>
        <taxon>Desulfobacula</taxon>
    </lineage>
</organism>
<dbReference type="PANTHER" id="PTHR12815:SF47">
    <property type="entry name" value="TRANSLOCATION AND ASSEMBLY MODULE SUBUNIT TAMA"/>
    <property type="match status" value="1"/>
</dbReference>
<dbReference type="KEGG" id="dto:TOL2_C20020"/>
<dbReference type="InterPro" id="IPR000184">
    <property type="entry name" value="Bac_surfAg_D15"/>
</dbReference>
<evidence type="ECO:0000313" key="10">
    <source>
        <dbReference type="EMBL" id="CCK80163.1"/>
    </source>
</evidence>
<keyword evidence="6" id="KW-0472">Membrane</keyword>
<dbReference type="AlphaFoldDB" id="K0NJV2"/>
<keyword evidence="5" id="KW-0677">Repeat</keyword>
<keyword evidence="7" id="KW-0998">Cell outer membrane</keyword>
<dbReference type="PROSITE" id="PS51779">
    <property type="entry name" value="POTRA"/>
    <property type="match status" value="3"/>
</dbReference>
<feature type="domain" description="POTRA" evidence="9">
    <location>
        <begin position="163"/>
        <end position="234"/>
    </location>
</feature>
<evidence type="ECO:0000256" key="8">
    <source>
        <dbReference type="NCBIfam" id="TIGR03303"/>
    </source>
</evidence>
<dbReference type="EMBL" id="FO203503">
    <property type="protein sequence ID" value="CCK80163.1"/>
    <property type="molecule type" value="Genomic_DNA"/>
</dbReference>
<keyword evidence="11" id="KW-1185">Reference proteome</keyword>
<evidence type="ECO:0000259" key="9">
    <source>
        <dbReference type="PROSITE" id="PS51779"/>
    </source>
</evidence>
<dbReference type="InterPro" id="IPR010827">
    <property type="entry name" value="BamA/TamA_POTRA"/>
</dbReference>
<dbReference type="Proteomes" id="UP000007347">
    <property type="component" value="Chromosome"/>
</dbReference>
<dbReference type="PATRIC" id="fig|651182.5.peg.2381"/>
<dbReference type="Pfam" id="PF07244">
    <property type="entry name" value="POTRA"/>
    <property type="match status" value="5"/>
</dbReference>
<dbReference type="GO" id="GO:0071709">
    <property type="term" value="P:membrane assembly"/>
    <property type="evidence" value="ECO:0007669"/>
    <property type="project" value="InterPro"/>
</dbReference>
<comment type="subcellular location">
    <subcellularLocation>
        <location evidence="1">Membrane</location>
    </subcellularLocation>
</comment>
<feature type="domain" description="POTRA" evidence="9">
    <location>
        <begin position="315"/>
        <end position="401"/>
    </location>
</feature>
<keyword evidence="3" id="KW-0812">Transmembrane</keyword>
<evidence type="ECO:0000256" key="5">
    <source>
        <dbReference type="ARBA" id="ARBA00022737"/>
    </source>
</evidence>
<accession>K0NJV2</accession>